<accession>A0AAV7J2F9</accession>
<comment type="caution">
    <text evidence="5">The sequence shown here is derived from an EMBL/GenBank/DDBJ whole genome shotgun (WGS) entry which is preliminary data.</text>
</comment>
<reference evidence="5 6" key="1">
    <citation type="journal article" date="2021" name="J. Hered.">
        <title>A chromosome-level genome assembly of the parasitoid wasp, Cotesia glomerata (Hymenoptera: Braconidae).</title>
        <authorList>
            <person name="Pinto B.J."/>
            <person name="Weis J.J."/>
            <person name="Gamble T."/>
            <person name="Ode P.J."/>
            <person name="Paul R."/>
            <person name="Zaspel J.M."/>
        </authorList>
    </citation>
    <scope>NUCLEOTIDE SEQUENCE [LARGE SCALE GENOMIC DNA]</scope>
    <source>
        <strain evidence="5">CgM1</strain>
    </source>
</reference>
<dbReference type="Pfam" id="PF00505">
    <property type="entry name" value="HMG_box"/>
    <property type="match status" value="1"/>
</dbReference>
<name>A0AAV7J2F9_COTGL</name>
<dbReference type="GO" id="GO:0005634">
    <property type="term" value="C:nucleus"/>
    <property type="evidence" value="ECO:0007669"/>
    <property type="project" value="UniProtKB-UniRule"/>
</dbReference>
<evidence type="ECO:0000313" key="4">
    <source>
        <dbReference type="EMBL" id="KAH0556581.1"/>
    </source>
</evidence>
<feature type="DNA-binding region" description="HMG box" evidence="1">
    <location>
        <begin position="55"/>
        <end position="127"/>
    </location>
</feature>
<feature type="compositionally biased region" description="Polar residues" evidence="2">
    <location>
        <begin position="76"/>
        <end position="90"/>
    </location>
</feature>
<protein>
    <recommendedName>
        <fullName evidence="3">HMG box domain-containing protein</fullName>
    </recommendedName>
</protein>
<dbReference type="InterPro" id="IPR036910">
    <property type="entry name" value="HMG_box_dom_sf"/>
</dbReference>
<evidence type="ECO:0000256" key="1">
    <source>
        <dbReference type="PROSITE-ProRule" id="PRU00267"/>
    </source>
</evidence>
<dbReference type="EMBL" id="JAHXZJ010000002">
    <property type="protein sequence ID" value="KAH0564000.1"/>
    <property type="molecule type" value="Genomic_DNA"/>
</dbReference>
<proteinExistence type="predicted"/>
<evidence type="ECO:0000259" key="3">
    <source>
        <dbReference type="PROSITE" id="PS50118"/>
    </source>
</evidence>
<dbReference type="InterPro" id="IPR009071">
    <property type="entry name" value="HMG_box_dom"/>
</dbReference>
<evidence type="ECO:0000256" key="2">
    <source>
        <dbReference type="SAM" id="MobiDB-lite"/>
    </source>
</evidence>
<organism evidence="5 6">
    <name type="scientific">Cotesia glomerata</name>
    <name type="common">Lepidopteran parasitic wasp</name>
    <name type="synonym">Apanteles glomeratus</name>
    <dbReference type="NCBI Taxonomy" id="32391"/>
    <lineage>
        <taxon>Eukaryota</taxon>
        <taxon>Metazoa</taxon>
        <taxon>Ecdysozoa</taxon>
        <taxon>Arthropoda</taxon>
        <taxon>Hexapoda</taxon>
        <taxon>Insecta</taxon>
        <taxon>Pterygota</taxon>
        <taxon>Neoptera</taxon>
        <taxon>Endopterygota</taxon>
        <taxon>Hymenoptera</taxon>
        <taxon>Apocrita</taxon>
        <taxon>Ichneumonoidea</taxon>
        <taxon>Braconidae</taxon>
        <taxon>Microgastrinae</taxon>
        <taxon>Cotesia</taxon>
    </lineage>
</organism>
<dbReference type="SMART" id="SM00398">
    <property type="entry name" value="HMG"/>
    <property type="match status" value="1"/>
</dbReference>
<feature type="compositionally biased region" description="Basic residues" evidence="2">
    <location>
        <begin position="114"/>
        <end position="128"/>
    </location>
</feature>
<dbReference type="EMBL" id="JAHXZJ010000752">
    <property type="protein sequence ID" value="KAH0556581.1"/>
    <property type="molecule type" value="Genomic_DNA"/>
</dbReference>
<dbReference type="CDD" id="cd00084">
    <property type="entry name" value="HMG-box_SF"/>
    <property type="match status" value="1"/>
</dbReference>
<keyword evidence="1" id="KW-0539">Nucleus</keyword>
<dbReference type="Gene3D" id="1.10.30.10">
    <property type="entry name" value="High mobility group box domain"/>
    <property type="match status" value="1"/>
</dbReference>
<gene>
    <name evidence="4" type="ORF">KQX54_000862</name>
    <name evidence="5" type="ORF">KQX54_008537</name>
</gene>
<keyword evidence="6" id="KW-1185">Reference proteome</keyword>
<feature type="region of interest" description="Disordered" evidence="2">
    <location>
        <begin position="1"/>
        <end position="50"/>
    </location>
</feature>
<dbReference type="GO" id="GO:0003677">
    <property type="term" value="F:DNA binding"/>
    <property type="evidence" value="ECO:0007669"/>
    <property type="project" value="UniProtKB-UniRule"/>
</dbReference>
<evidence type="ECO:0000313" key="5">
    <source>
        <dbReference type="EMBL" id="KAH0564000.1"/>
    </source>
</evidence>
<dbReference type="AlphaFoldDB" id="A0AAV7J2F9"/>
<evidence type="ECO:0000313" key="6">
    <source>
        <dbReference type="Proteomes" id="UP000826195"/>
    </source>
</evidence>
<feature type="domain" description="HMG box" evidence="3">
    <location>
        <begin position="55"/>
        <end position="127"/>
    </location>
</feature>
<feature type="region of interest" description="Disordered" evidence="2">
    <location>
        <begin position="76"/>
        <end position="156"/>
    </location>
</feature>
<dbReference type="PANTHER" id="PTHR47658">
    <property type="entry name" value="HIGH MOBILITY GROUP B PROTEIN 12-RELATED"/>
    <property type="match status" value="1"/>
</dbReference>
<keyword evidence="1" id="KW-0238">DNA-binding</keyword>
<feature type="compositionally biased region" description="Basic residues" evidence="2">
    <location>
        <begin position="139"/>
        <end position="156"/>
    </location>
</feature>
<dbReference type="SUPFAM" id="SSF47095">
    <property type="entry name" value="HMG-box"/>
    <property type="match status" value="1"/>
</dbReference>
<sequence length="156" mass="18344">MDSYEETGSDDERTNNGTPVQNDGGRQEIIDYNATQSNEGRTRSRSPIVPIRDHSWKSVNAFINYTSDFRKVYTENQNETPSKTNRQNFLKQAGEKWKQMSQEQKQPYIDGAKRIRKLKAVERRKKSHQHEEKEAPQLKMKRPRKATKNKSYRVRG</sequence>
<dbReference type="Proteomes" id="UP000826195">
    <property type="component" value="Unassembled WGS sequence"/>
</dbReference>
<dbReference type="PROSITE" id="PS50118">
    <property type="entry name" value="HMG_BOX_2"/>
    <property type="match status" value="1"/>
</dbReference>